<dbReference type="SMART" id="SM00473">
    <property type="entry name" value="PAN_AP"/>
    <property type="match status" value="3"/>
</dbReference>
<dbReference type="PROSITE" id="PS50948">
    <property type="entry name" value="PAN"/>
    <property type="match status" value="1"/>
</dbReference>
<evidence type="ECO:0000256" key="2">
    <source>
        <dbReference type="SAM" id="SignalP"/>
    </source>
</evidence>
<dbReference type="Pfam" id="PF00024">
    <property type="entry name" value="PAN_1"/>
    <property type="match status" value="2"/>
</dbReference>
<dbReference type="RefSeq" id="XP_070896360.1">
    <property type="nucleotide sequence ID" value="XM_071046348.1"/>
</dbReference>
<keyword evidence="5" id="KW-1185">Reference proteome</keyword>
<proteinExistence type="predicted"/>
<feature type="domain" description="Apple" evidence="3">
    <location>
        <begin position="289"/>
        <end position="380"/>
    </location>
</feature>
<evidence type="ECO:0000313" key="5">
    <source>
        <dbReference type="Proteomes" id="UP001610444"/>
    </source>
</evidence>
<evidence type="ECO:0000313" key="4">
    <source>
        <dbReference type="EMBL" id="KAL2844894.1"/>
    </source>
</evidence>
<sequence>MARSMPGYSLLVYLLYFVLFHAVFAQGPAFPQPAFPQPAFPQPAAPQPALRQPAFPQPAAPQPAFPQPAFPQPGALQPAFPQPAFPQPAAPQPAFPQPAFPQPAFPQPAVPQPAFPQPAAPQPAFPQPAFPQPAFPQPAAPQPAFPQPAAPQPATPQPAPAQPGGNGTPASGSTPSYEVVDTPSCPKNHDKVYVAPDGSWFRLQCDFHGWYAPATHIEATSYHDCLDKCSEVEGCGAIVWDHLNGKTCSLMSGAGVVSKAGDTPCPNHDYAYLIDPPTAEQADDMIILCSGQCPWANGQHLPTAFGRVFRATCGMRHGTAYIAPPLTRETLKECVDACAAVLACRSVDYHERNRRCYLSDHQGEPTIPAAGFSSAYDVGCAGGCSGGGGGCCGCTNMNSGEPLIPYCPTRPGRIFEANGVRFRVICDMAYVSSTVKEITGVQGPEECASLCADDSTCQGANWHFARGYCSHHFVHSWQPPQTANPGWVTFRPLQERK</sequence>
<dbReference type="Gene3D" id="3.50.4.10">
    <property type="entry name" value="Hepatocyte Growth Factor"/>
    <property type="match status" value="2"/>
</dbReference>
<feature type="signal peptide" evidence="2">
    <location>
        <begin position="1"/>
        <end position="25"/>
    </location>
</feature>
<evidence type="ECO:0000256" key="1">
    <source>
        <dbReference type="SAM" id="MobiDB-lite"/>
    </source>
</evidence>
<dbReference type="SUPFAM" id="SSF57414">
    <property type="entry name" value="Hairpin loop containing domain-like"/>
    <property type="match status" value="1"/>
</dbReference>
<feature type="compositionally biased region" description="Pro residues" evidence="1">
    <location>
        <begin position="80"/>
        <end position="161"/>
    </location>
</feature>
<gene>
    <name evidence="4" type="ORF">BJX68DRAFT_269428</name>
</gene>
<dbReference type="EMBL" id="JBFXLR010000039">
    <property type="protein sequence ID" value="KAL2844894.1"/>
    <property type="molecule type" value="Genomic_DNA"/>
</dbReference>
<reference evidence="4 5" key="1">
    <citation type="submission" date="2024-07" db="EMBL/GenBank/DDBJ databases">
        <title>Section-level genome sequencing and comparative genomics of Aspergillus sections Usti and Cavernicolus.</title>
        <authorList>
            <consortium name="Lawrence Berkeley National Laboratory"/>
            <person name="Nybo J.L."/>
            <person name="Vesth T.C."/>
            <person name="Theobald S."/>
            <person name="Frisvad J.C."/>
            <person name="Larsen T.O."/>
            <person name="Kjaerboelling I."/>
            <person name="Rothschild-Mancinelli K."/>
            <person name="Lyhne E.K."/>
            <person name="Kogle M.E."/>
            <person name="Barry K."/>
            <person name="Clum A."/>
            <person name="Na H."/>
            <person name="Ledsgaard L."/>
            <person name="Lin J."/>
            <person name="Lipzen A."/>
            <person name="Kuo A."/>
            <person name="Riley R."/>
            <person name="Mondo S."/>
            <person name="LaButti K."/>
            <person name="Haridas S."/>
            <person name="Pangalinan J."/>
            <person name="Salamov A.A."/>
            <person name="Simmons B.A."/>
            <person name="Magnuson J.K."/>
            <person name="Chen J."/>
            <person name="Drula E."/>
            <person name="Henrissat B."/>
            <person name="Wiebenga A."/>
            <person name="Lubbers R.J."/>
            <person name="Gomes A.C."/>
            <person name="Macurrencykelacurrency M.R."/>
            <person name="Stajich J."/>
            <person name="Grigoriev I.V."/>
            <person name="Mortensen U.H."/>
            <person name="De vries R.P."/>
            <person name="Baker S.E."/>
            <person name="Andersen M.R."/>
        </authorList>
    </citation>
    <scope>NUCLEOTIDE SEQUENCE [LARGE SCALE GENOMIC DNA]</scope>
    <source>
        <strain evidence="4 5">CBS 756.74</strain>
    </source>
</reference>
<organism evidence="4 5">
    <name type="scientific">Aspergillus pseudodeflectus</name>
    <dbReference type="NCBI Taxonomy" id="176178"/>
    <lineage>
        <taxon>Eukaryota</taxon>
        <taxon>Fungi</taxon>
        <taxon>Dikarya</taxon>
        <taxon>Ascomycota</taxon>
        <taxon>Pezizomycotina</taxon>
        <taxon>Eurotiomycetes</taxon>
        <taxon>Eurotiomycetidae</taxon>
        <taxon>Eurotiales</taxon>
        <taxon>Aspergillaceae</taxon>
        <taxon>Aspergillus</taxon>
        <taxon>Aspergillus subgen. Nidulantes</taxon>
    </lineage>
</organism>
<dbReference type="InterPro" id="IPR003609">
    <property type="entry name" value="Pan_app"/>
</dbReference>
<feature type="region of interest" description="Disordered" evidence="1">
    <location>
        <begin position="35"/>
        <end position="182"/>
    </location>
</feature>
<name>A0ABR4JY32_9EURO</name>
<evidence type="ECO:0000259" key="3">
    <source>
        <dbReference type="PROSITE" id="PS50948"/>
    </source>
</evidence>
<feature type="compositionally biased region" description="Pro residues" evidence="1">
    <location>
        <begin position="55"/>
        <end position="71"/>
    </location>
</feature>
<dbReference type="Pfam" id="PF14295">
    <property type="entry name" value="PAN_4"/>
    <property type="match status" value="1"/>
</dbReference>
<keyword evidence="2" id="KW-0732">Signal</keyword>
<dbReference type="GeneID" id="98161512"/>
<comment type="caution">
    <text evidence="4">The sequence shown here is derived from an EMBL/GenBank/DDBJ whole genome shotgun (WGS) entry which is preliminary data.</text>
</comment>
<dbReference type="Proteomes" id="UP001610444">
    <property type="component" value="Unassembled WGS sequence"/>
</dbReference>
<feature type="chain" id="PRO_5046067942" description="Apple domain-containing protein" evidence="2">
    <location>
        <begin position="26"/>
        <end position="497"/>
    </location>
</feature>
<protein>
    <recommendedName>
        <fullName evidence="3">Apple domain-containing protein</fullName>
    </recommendedName>
</protein>
<accession>A0ABR4JY32</accession>
<feature type="compositionally biased region" description="Pro residues" evidence="1">
    <location>
        <begin position="35"/>
        <end position="46"/>
    </location>
</feature>